<proteinExistence type="predicted"/>
<name>A0A8S5P8K6_9CAUD</name>
<sequence length="352" mass="39656">MTNWLESMTQTFEYYTVDPNTWMDDERMRNVTACTITRDSTSDTLASATFDVKDFTGECYIRVYLITIQNGERSKYPLGTFLVQTPSSDYDGKVSTVSMDAYSPLLELSEKKPDIGYSLFKNDNIMENAYRIARSNMRAPVVRVETNDKLTGDFVSSTDDTWLAFLSDLLSNAKYELELDELGKVLFAPKQELVALQPVWTYNDDNSSILYPEVSLSHDLYGVPNVVEVLYSSGNGNYYSRIVNDDENSPTSTVKRGREIVYRETSPSFAGSPSQAQVDEYAEKLLKSLSSVEYTVSYTHAYCPVRVGDCVRLNYSRAGLENVKAKVISQSITCESGCPVSEKAVFTTNLWR</sequence>
<protein>
    <submittedName>
        <fullName evidence="1">Tail protein</fullName>
    </submittedName>
</protein>
<dbReference type="EMBL" id="BK015347">
    <property type="protein sequence ID" value="DAE02532.1"/>
    <property type="molecule type" value="Genomic_DNA"/>
</dbReference>
<reference evidence="1" key="1">
    <citation type="journal article" date="2021" name="Proc. Natl. Acad. Sci. U.S.A.">
        <title>A Catalog of Tens of Thousands of Viruses from Human Metagenomes Reveals Hidden Associations with Chronic Diseases.</title>
        <authorList>
            <person name="Tisza M.J."/>
            <person name="Buck C.B."/>
        </authorList>
    </citation>
    <scope>NUCLEOTIDE SEQUENCE</scope>
    <source>
        <strain evidence="1">CtmYS12</strain>
    </source>
</reference>
<evidence type="ECO:0000313" key="1">
    <source>
        <dbReference type="EMBL" id="DAE02532.1"/>
    </source>
</evidence>
<organism evidence="1">
    <name type="scientific">Siphoviridae sp. ctmYS12</name>
    <dbReference type="NCBI Taxonomy" id="2825652"/>
    <lineage>
        <taxon>Viruses</taxon>
        <taxon>Duplodnaviria</taxon>
        <taxon>Heunggongvirae</taxon>
        <taxon>Uroviricota</taxon>
        <taxon>Caudoviricetes</taxon>
    </lineage>
</organism>
<accession>A0A8S5P8K6</accession>